<keyword evidence="7" id="KW-0720">Serine protease</keyword>
<keyword evidence="13" id="KW-1185">Reference proteome</keyword>
<dbReference type="Pfam" id="PF01343">
    <property type="entry name" value="Peptidase_S49"/>
    <property type="match status" value="1"/>
</dbReference>
<dbReference type="EMBL" id="CM000625">
    <property type="protein sequence ID" value="EEC44148.1"/>
    <property type="molecule type" value="Genomic_DNA"/>
</dbReference>
<dbReference type="eggNOG" id="ENOG502R7CR">
    <property type="taxonomic scope" value="Eukaryota"/>
</dbReference>
<dbReference type="KEGG" id="pti:PHATRDRAFT_4014"/>
<keyword evidence="6" id="KW-0378">Hydrolase</keyword>
<dbReference type="GO" id="GO:0005886">
    <property type="term" value="C:plasma membrane"/>
    <property type="evidence" value="ECO:0007669"/>
    <property type="project" value="UniProtKB-SubCell"/>
</dbReference>
<evidence type="ECO:0000259" key="10">
    <source>
        <dbReference type="Pfam" id="PF01343"/>
    </source>
</evidence>
<keyword evidence="9" id="KW-0472">Membrane</keyword>
<dbReference type="NCBIfam" id="NF008745">
    <property type="entry name" value="PRK11778.1"/>
    <property type="match status" value="1"/>
</dbReference>
<dbReference type="SUPFAM" id="SSF52096">
    <property type="entry name" value="ClpP/crotonase"/>
    <property type="match status" value="1"/>
</dbReference>
<dbReference type="PANTHER" id="PTHR42987:SF4">
    <property type="entry name" value="PROTEASE SOHB-RELATED"/>
    <property type="match status" value="1"/>
</dbReference>
<comment type="subcellular location">
    <subcellularLocation>
        <location evidence="1">Cell membrane</location>
    </subcellularLocation>
</comment>
<evidence type="ECO:0000256" key="6">
    <source>
        <dbReference type="ARBA" id="ARBA00022801"/>
    </source>
</evidence>
<dbReference type="RefSeq" id="XP_002184399.1">
    <property type="nucleotide sequence ID" value="XM_002184363.1"/>
</dbReference>
<protein>
    <submittedName>
        <fullName evidence="12">Uncharacterized protein</fullName>
    </submittedName>
</protein>
<evidence type="ECO:0000313" key="13">
    <source>
        <dbReference type="Proteomes" id="UP000000759"/>
    </source>
</evidence>
<keyword evidence="5" id="KW-0812">Transmembrane</keyword>
<reference evidence="12 13" key="1">
    <citation type="journal article" date="2008" name="Nature">
        <title>The Phaeodactylum genome reveals the evolutionary history of diatom genomes.</title>
        <authorList>
            <person name="Bowler C."/>
            <person name="Allen A.E."/>
            <person name="Badger J.H."/>
            <person name="Grimwood J."/>
            <person name="Jabbari K."/>
            <person name="Kuo A."/>
            <person name="Maheswari U."/>
            <person name="Martens C."/>
            <person name="Maumus F."/>
            <person name="Otillar R.P."/>
            <person name="Rayko E."/>
            <person name="Salamov A."/>
            <person name="Vandepoele K."/>
            <person name="Beszteri B."/>
            <person name="Gruber A."/>
            <person name="Heijde M."/>
            <person name="Katinka M."/>
            <person name="Mock T."/>
            <person name="Valentin K."/>
            <person name="Verret F."/>
            <person name="Berges J.A."/>
            <person name="Brownlee C."/>
            <person name="Cadoret J.P."/>
            <person name="Chiovitti A."/>
            <person name="Choi C.J."/>
            <person name="Coesel S."/>
            <person name="De Martino A."/>
            <person name="Detter J.C."/>
            <person name="Durkin C."/>
            <person name="Falciatore A."/>
            <person name="Fournet J."/>
            <person name="Haruta M."/>
            <person name="Huysman M.J."/>
            <person name="Jenkins B.D."/>
            <person name="Jiroutova K."/>
            <person name="Jorgensen R.E."/>
            <person name="Joubert Y."/>
            <person name="Kaplan A."/>
            <person name="Kroger N."/>
            <person name="Kroth P.G."/>
            <person name="La Roche J."/>
            <person name="Lindquist E."/>
            <person name="Lommer M."/>
            <person name="Martin-Jezequel V."/>
            <person name="Lopez P.J."/>
            <person name="Lucas S."/>
            <person name="Mangogna M."/>
            <person name="McGinnis K."/>
            <person name="Medlin L.K."/>
            <person name="Montsant A."/>
            <person name="Oudot-Le Secq M.P."/>
            <person name="Napoli C."/>
            <person name="Obornik M."/>
            <person name="Parker M.S."/>
            <person name="Petit J.L."/>
            <person name="Porcel B.M."/>
            <person name="Poulsen N."/>
            <person name="Robison M."/>
            <person name="Rychlewski L."/>
            <person name="Rynearson T.A."/>
            <person name="Schmutz J."/>
            <person name="Shapiro H."/>
            <person name="Siaut M."/>
            <person name="Stanley M."/>
            <person name="Sussman M.R."/>
            <person name="Taylor A.R."/>
            <person name="Vardi A."/>
            <person name="von Dassow P."/>
            <person name="Vyverman W."/>
            <person name="Willis A."/>
            <person name="Wyrwicz L.S."/>
            <person name="Rokhsar D.S."/>
            <person name="Weissenbach J."/>
            <person name="Armbrust E.V."/>
            <person name="Green B.R."/>
            <person name="Van de Peer Y."/>
            <person name="Grigoriev I.V."/>
        </authorList>
    </citation>
    <scope>NUCLEOTIDE SEQUENCE [LARGE SCALE GENOMIC DNA]</scope>
    <source>
        <strain evidence="12 13">CCAP 1055/1</strain>
    </source>
</reference>
<dbReference type="Gene3D" id="3.90.226.10">
    <property type="entry name" value="2-enoyl-CoA Hydratase, Chain A, domain 1"/>
    <property type="match status" value="1"/>
</dbReference>
<name>B7GB46_PHATC</name>
<evidence type="ECO:0000256" key="3">
    <source>
        <dbReference type="ARBA" id="ARBA00022475"/>
    </source>
</evidence>
<proteinExistence type="inferred from homology"/>
<dbReference type="GO" id="GO:0006508">
    <property type="term" value="P:proteolysis"/>
    <property type="evidence" value="ECO:0007669"/>
    <property type="project" value="UniProtKB-KW"/>
</dbReference>
<feature type="non-terminal residue" evidence="12">
    <location>
        <position position="216"/>
    </location>
</feature>
<accession>B7GB46</accession>
<evidence type="ECO:0000256" key="5">
    <source>
        <dbReference type="ARBA" id="ARBA00022692"/>
    </source>
</evidence>
<dbReference type="PaxDb" id="2850-Phatr4014"/>
<evidence type="ECO:0000259" key="11">
    <source>
        <dbReference type="Pfam" id="PF08496"/>
    </source>
</evidence>
<dbReference type="AlphaFoldDB" id="B7GB46"/>
<sequence>PRVYVTRFPGDATASQVADLREEVTAIVRHAQPGDQALVVLQTGGGTVTGYGLAAAQLQRFRDAGMQLTVAVEQVAASGGYLMSCVADRIVASPFAVLGSIGVISDIPNVYDRLKKEGIEFQTVTAGKYKRTLTPTKKATKEDFDKTKKDVEDILVLFKEFVHQNRPQLDIDQVATGETWFGKDALDRKLCDEIKTVDDVIIDYMNQNFDVYEVKY</sequence>
<organism evidence="12 13">
    <name type="scientific">Phaeodactylum tricornutum (strain CCAP 1055/1)</name>
    <dbReference type="NCBI Taxonomy" id="556484"/>
    <lineage>
        <taxon>Eukaryota</taxon>
        <taxon>Sar</taxon>
        <taxon>Stramenopiles</taxon>
        <taxon>Ochrophyta</taxon>
        <taxon>Bacillariophyta</taxon>
        <taxon>Bacillariophyceae</taxon>
        <taxon>Bacillariophycidae</taxon>
        <taxon>Naviculales</taxon>
        <taxon>Phaeodactylaceae</taxon>
        <taxon>Phaeodactylum</taxon>
    </lineage>
</organism>
<evidence type="ECO:0000256" key="9">
    <source>
        <dbReference type="ARBA" id="ARBA00023136"/>
    </source>
</evidence>
<dbReference type="InterPro" id="IPR013703">
    <property type="entry name" value="Peptidase_S49_N_proteobac"/>
</dbReference>
<dbReference type="InterPro" id="IPR047272">
    <property type="entry name" value="S49_SppA_C"/>
</dbReference>
<feature type="domain" description="Peptidase S49 N-terminal proteobacteria" evidence="11">
    <location>
        <begin position="1"/>
        <end position="58"/>
    </location>
</feature>
<evidence type="ECO:0000256" key="1">
    <source>
        <dbReference type="ARBA" id="ARBA00004236"/>
    </source>
</evidence>
<dbReference type="HOGENOM" id="CLU_405725_0_0_1"/>
<gene>
    <name evidence="12" type="ORF">PHATRDRAFT_4014</name>
</gene>
<dbReference type="InterPro" id="IPR002142">
    <property type="entry name" value="Peptidase_S49"/>
</dbReference>
<comment type="similarity">
    <text evidence="2">Belongs to the peptidase S49 family.</text>
</comment>
<feature type="non-terminal residue" evidence="12">
    <location>
        <position position="1"/>
    </location>
</feature>
<reference evidence="13" key="2">
    <citation type="submission" date="2008-08" db="EMBL/GenBank/DDBJ databases">
        <authorList>
            <consortium name="Diatom Consortium"/>
            <person name="Grigoriev I."/>
            <person name="Grimwood J."/>
            <person name="Kuo A."/>
            <person name="Otillar R.P."/>
            <person name="Salamov A."/>
            <person name="Detter J.C."/>
            <person name="Lindquist E."/>
            <person name="Shapiro H."/>
            <person name="Lucas S."/>
            <person name="Glavina del Rio T."/>
            <person name="Pitluck S."/>
            <person name="Rokhsar D."/>
            <person name="Bowler C."/>
        </authorList>
    </citation>
    <scope>GENOME REANNOTATION</scope>
    <source>
        <strain evidence="13">CCAP 1055/1</strain>
    </source>
</reference>
<dbReference type="STRING" id="556484.B7GB46"/>
<dbReference type="Proteomes" id="UP000000759">
    <property type="component" value="Chromosome 23"/>
</dbReference>
<evidence type="ECO:0000313" key="12">
    <source>
        <dbReference type="EMBL" id="EEC44148.1"/>
    </source>
</evidence>
<dbReference type="OrthoDB" id="45421at2759"/>
<feature type="domain" description="Peptidase S49" evidence="10">
    <location>
        <begin position="61"/>
        <end position="205"/>
    </location>
</feature>
<evidence type="ECO:0000256" key="8">
    <source>
        <dbReference type="ARBA" id="ARBA00022989"/>
    </source>
</evidence>
<dbReference type="Pfam" id="PF08496">
    <property type="entry name" value="Peptidase_S49_N"/>
    <property type="match status" value="1"/>
</dbReference>
<dbReference type="InParanoid" id="B7GB46"/>
<dbReference type="Gene3D" id="6.20.330.10">
    <property type="match status" value="1"/>
</dbReference>
<dbReference type="GeneID" id="7198244"/>
<dbReference type="CDD" id="cd07023">
    <property type="entry name" value="S49_Sppa_N_C"/>
    <property type="match status" value="1"/>
</dbReference>
<evidence type="ECO:0000256" key="2">
    <source>
        <dbReference type="ARBA" id="ARBA00008683"/>
    </source>
</evidence>
<dbReference type="InterPro" id="IPR029045">
    <property type="entry name" value="ClpP/crotonase-like_dom_sf"/>
</dbReference>
<evidence type="ECO:0000256" key="4">
    <source>
        <dbReference type="ARBA" id="ARBA00022670"/>
    </source>
</evidence>
<dbReference type="PANTHER" id="PTHR42987">
    <property type="entry name" value="PEPTIDASE S49"/>
    <property type="match status" value="1"/>
</dbReference>
<keyword evidence="3" id="KW-1003">Cell membrane</keyword>
<keyword evidence="8" id="KW-1133">Transmembrane helix</keyword>
<keyword evidence="4" id="KW-0645">Protease</keyword>
<evidence type="ECO:0000256" key="7">
    <source>
        <dbReference type="ARBA" id="ARBA00022825"/>
    </source>
</evidence>
<dbReference type="GO" id="GO:0004252">
    <property type="term" value="F:serine-type endopeptidase activity"/>
    <property type="evidence" value="ECO:0007669"/>
    <property type="project" value="InterPro"/>
</dbReference>